<dbReference type="EMBL" id="JBHSDQ010000004">
    <property type="protein sequence ID" value="MFC4396830.1"/>
    <property type="molecule type" value="Genomic_DNA"/>
</dbReference>
<evidence type="ECO:0000256" key="1">
    <source>
        <dbReference type="SAM" id="Phobius"/>
    </source>
</evidence>
<keyword evidence="1" id="KW-0812">Transmembrane</keyword>
<keyword evidence="1" id="KW-1133">Transmembrane helix</keyword>
<proteinExistence type="predicted"/>
<dbReference type="InterPro" id="IPR019251">
    <property type="entry name" value="DUF2231_TM"/>
</dbReference>
<feature type="transmembrane region" description="Helical" evidence="1">
    <location>
        <begin position="151"/>
        <end position="169"/>
    </location>
</feature>
<comment type="caution">
    <text evidence="3">The sequence shown here is derived from an EMBL/GenBank/DDBJ whole genome shotgun (WGS) entry which is preliminary data.</text>
</comment>
<organism evidence="3 4">
    <name type="scientific">Arthrobacter sedimenti</name>
    <dbReference type="NCBI Taxonomy" id="2694931"/>
    <lineage>
        <taxon>Bacteria</taxon>
        <taxon>Bacillati</taxon>
        <taxon>Actinomycetota</taxon>
        <taxon>Actinomycetes</taxon>
        <taxon>Micrococcales</taxon>
        <taxon>Micrococcaceae</taxon>
        <taxon>Arthrobacter</taxon>
    </lineage>
</organism>
<evidence type="ECO:0000313" key="4">
    <source>
        <dbReference type="Proteomes" id="UP001595778"/>
    </source>
</evidence>
<dbReference type="RefSeq" id="WP_286404644.1">
    <property type="nucleotide sequence ID" value="NZ_JBHSDQ010000004.1"/>
</dbReference>
<evidence type="ECO:0000259" key="2">
    <source>
        <dbReference type="Pfam" id="PF09990"/>
    </source>
</evidence>
<accession>A0ABV8WLM6</accession>
<feature type="domain" description="DUF2231" evidence="2">
    <location>
        <begin position="53"/>
        <end position="171"/>
    </location>
</feature>
<name>A0ABV8WLM6_9MICC</name>
<sequence length="183" mass="19377">MRAASSPGRYTRFLGSLEDATTLDAAVEAAEPLASRLMSQPRIRSIVRGDITGIPLHTILTDGPFGAWWSAVFLDFFADDSSRRSAQRLVALGVIAAVPTALSGWATWSGKDRPLKRVGIVHAGANAAATVVYTASWRARSRGNHRLGVRLGRAGAVLLLVSGFLGGHLSSGRHASRQGVLHA</sequence>
<reference evidence="4" key="1">
    <citation type="journal article" date="2019" name="Int. J. Syst. Evol. Microbiol.">
        <title>The Global Catalogue of Microorganisms (GCM) 10K type strain sequencing project: providing services to taxonomists for standard genome sequencing and annotation.</title>
        <authorList>
            <consortium name="The Broad Institute Genomics Platform"/>
            <consortium name="The Broad Institute Genome Sequencing Center for Infectious Disease"/>
            <person name="Wu L."/>
            <person name="Ma J."/>
        </authorList>
    </citation>
    <scope>NUCLEOTIDE SEQUENCE [LARGE SCALE GENOMIC DNA]</scope>
    <source>
        <strain evidence="4">PJ61</strain>
    </source>
</reference>
<keyword evidence="1" id="KW-0472">Membrane</keyword>
<evidence type="ECO:0000313" key="3">
    <source>
        <dbReference type="EMBL" id="MFC4396830.1"/>
    </source>
</evidence>
<feature type="transmembrane region" description="Helical" evidence="1">
    <location>
        <begin position="89"/>
        <end position="108"/>
    </location>
</feature>
<dbReference type="Proteomes" id="UP001595778">
    <property type="component" value="Unassembled WGS sequence"/>
</dbReference>
<feature type="transmembrane region" description="Helical" evidence="1">
    <location>
        <begin position="120"/>
        <end position="139"/>
    </location>
</feature>
<keyword evidence="4" id="KW-1185">Reference proteome</keyword>
<dbReference type="Pfam" id="PF09990">
    <property type="entry name" value="DUF2231"/>
    <property type="match status" value="1"/>
</dbReference>
<gene>
    <name evidence="3" type="ORF">ACFO0G_12080</name>
</gene>
<protein>
    <submittedName>
        <fullName evidence="3">DUF2231 domain-containing protein</fullName>
    </submittedName>
</protein>